<dbReference type="GO" id="GO:0008270">
    <property type="term" value="F:zinc ion binding"/>
    <property type="evidence" value="ECO:0007669"/>
    <property type="project" value="UniProtKB-KW"/>
</dbReference>
<keyword evidence="1" id="KW-0863">Zinc-finger</keyword>
<proteinExistence type="predicted"/>
<evidence type="ECO:0000313" key="4">
    <source>
        <dbReference type="Proteomes" id="UP001604336"/>
    </source>
</evidence>
<comment type="caution">
    <text evidence="3">The sequence shown here is derived from an EMBL/GenBank/DDBJ whole genome shotgun (WGS) entry which is preliminary data.</text>
</comment>
<organism evidence="3 4">
    <name type="scientific">Abeliophyllum distichum</name>
    <dbReference type="NCBI Taxonomy" id="126358"/>
    <lineage>
        <taxon>Eukaryota</taxon>
        <taxon>Viridiplantae</taxon>
        <taxon>Streptophyta</taxon>
        <taxon>Embryophyta</taxon>
        <taxon>Tracheophyta</taxon>
        <taxon>Spermatophyta</taxon>
        <taxon>Magnoliopsida</taxon>
        <taxon>eudicotyledons</taxon>
        <taxon>Gunneridae</taxon>
        <taxon>Pentapetalae</taxon>
        <taxon>asterids</taxon>
        <taxon>lamiids</taxon>
        <taxon>Lamiales</taxon>
        <taxon>Oleaceae</taxon>
        <taxon>Forsythieae</taxon>
        <taxon>Abeliophyllum</taxon>
    </lineage>
</organism>
<reference evidence="4" key="1">
    <citation type="submission" date="2024-07" db="EMBL/GenBank/DDBJ databases">
        <title>Two chromosome-level genome assemblies of Korean endemic species Abeliophyllum distichum and Forsythia ovata (Oleaceae).</title>
        <authorList>
            <person name="Jang H."/>
        </authorList>
    </citation>
    <scope>NUCLEOTIDE SEQUENCE [LARGE SCALE GENOMIC DNA]</scope>
</reference>
<evidence type="ECO:0000313" key="3">
    <source>
        <dbReference type="EMBL" id="KAL2472468.1"/>
    </source>
</evidence>
<dbReference type="PANTHER" id="PTHR31065:SF52">
    <property type="entry name" value="B BOX-TYPE DOMAIN-CONTAINING PROTEIN"/>
    <property type="match status" value="1"/>
</dbReference>
<dbReference type="InterPro" id="IPR000315">
    <property type="entry name" value="Znf_B-box"/>
</dbReference>
<gene>
    <name evidence="3" type="ORF">Adt_40604</name>
</gene>
<accession>A0ABD1Q8E5</accession>
<dbReference type="PANTHER" id="PTHR31065">
    <property type="entry name" value="PLATZ TRANSCRIPTION FACTOR FAMILY PROTEIN"/>
    <property type="match status" value="1"/>
</dbReference>
<dbReference type="AlphaFoldDB" id="A0ABD1Q8E5"/>
<feature type="domain" description="B box-type" evidence="2">
    <location>
        <begin position="23"/>
        <end position="61"/>
    </location>
</feature>
<keyword evidence="1" id="KW-0479">Metal-binding</keyword>
<sequence length="207" mass="23856">MVRFTAIPQWLQVMLSEKFFNSCLVHESDKKNEENTFCLNCCISLCLHCLPSHRSHHLLQIRRYVYQDVLLLKDAEKLMDCSFIQSYTTNSAKVVFLKQRPTTRQLKGSGNFCVICDRNLKDPYLFCSISCKVHHLVNIFPVSLGALTGSSSSGAVNCKAPMQFVKRKRTNNTMITRTRDRLLHPWPSQMSFVINRRKGVPRRSPLC</sequence>
<keyword evidence="1" id="KW-0862">Zinc</keyword>
<evidence type="ECO:0000256" key="1">
    <source>
        <dbReference type="PROSITE-ProRule" id="PRU00024"/>
    </source>
</evidence>
<name>A0ABD1Q8E5_9LAMI</name>
<protein>
    <submittedName>
        <fullName evidence="3">PLATZ transcription factor family protein</fullName>
    </submittedName>
</protein>
<dbReference type="EMBL" id="JBFOLK010000012">
    <property type="protein sequence ID" value="KAL2472468.1"/>
    <property type="molecule type" value="Genomic_DNA"/>
</dbReference>
<evidence type="ECO:0000259" key="2">
    <source>
        <dbReference type="PROSITE" id="PS50119"/>
    </source>
</evidence>
<dbReference type="Proteomes" id="UP001604336">
    <property type="component" value="Unassembled WGS sequence"/>
</dbReference>
<dbReference type="Pfam" id="PF04640">
    <property type="entry name" value="PLATZ"/>
    <property type="match status" value="1"/>
</dbReference>
<dbReference type="PROSITE" id="PS50119">
    <property type="entry name" value="ZF_BBOX"/>
    <property type="match status" value="1"/>
</dbReference>
<keyword evidence="4" id="KW-1185">Reference proteome</keyword>
<dbReference type="InterPro" id="IPR006734">
    <property type="entry name" value="PLATZ"/>
</dbReference>